<keyword evidence="3" id="KW-1185">Reference proteome</keyword>
<evidence type="ECO:0000313" key="2">
    <source>
        <dbReference type="EMBL" id="PWB02368.1"/>
    </source>
</evidence>
<evidence type="ECO:0000256" key="1">
    <source>
        <dbReference type="SAM" id="MobiDB-lite"/>
    </source>
</evidence>
<feature type="region of interest" description="Disordered" evidence="1">
    <location>
        <begin position="1"/>
        <end position="30"/>
    </location>
</feature>
<dbReference type="Proteomes" id="UP000244905">
    <property type="component" value="Unassembled WGS sequence"/>
</dbReference>
<reference evidence="3" key="1">
    <citation type="submission" date="2018-02" db="EMBL/GenBank/DDBJ databases">
        <authorList>
            <person name="Clavel T."/>
            <person name="Strowig T."/>
        </authorList>
    </citation>
    <scope>NUCLEOTIDE SEQUENCE [LARGE SCALE GENOMIC DNA]</scope>
    <source>
        <strain evidence="3">DSM 103720</strain>
    </source>
</reference>
<proteinExistence type="predicted"/>
<name>A0A2V1IL55_9BACT</name>
<gene>
    <name evidence="2" type="ORF">C5O23_06865</name>
</gene>
<dbReference type="AlphaFoldDB" id="A0A2V1IL55"/>
<sequence>MVRKSWSEGGNWHPTLAGSGSTGGSYSRTGKNNWCICIPNKETDYNKLINYNIEPENWTKDSPQQ</sequence>
<comment type="caution">
    <text evidence="2">The sequence shown here is derived from an EMBL/GenBank/DDBJ whole genome shotgun (WGS) entry which is preliminary data.</text>
</comment>
<dbReference type="GeneID" id="82526064"/>
<dbReference type="RefSeq" id="WP_107032211.1">
    <property type="nucleotide sequence ID" value="NZ_CAOLYA010000035.1"/>
</dbReference>
<protein>
    <submittedName>
        <fullName evidence="2">Uncharacterized protein</fullName>
    </submittedName>
</protein>
<organism evidence="2 3">
    <name type="scientific">Duncaniella muris</name>
    <dbReference type="NCBI Taxonomy" id="2094150"/>
    <lineage>
        <taxon>Bacteria</taxon>
        <taxon>Pseudomonadati</taxon>
        <taxon>Bacteroidota</taxon>
        <taxon>Bacteroidia</taxon>
        <taxon>Bacteroidales</taxon>
        <taxon>Muribaculaceae</taxon>
        <taxon>Duncaniella</taxon>
    </lineage>
</organism>
<accession>A0A2V1IL55</accession>
<evidence type="ECO:0000313" key="3">
    <source>
        <dbReference type="Proteomes" id="UP000244905"/>
    </source>
</evidence>
<dbReference type="EMBL" id="PUEC01000013">
    <property type="protein sequence ID" value="PWB02368.1"/>
    <property type="molecule type" value="Genomic_DNA"/>
</dbReference>